<organism evidence="4 5">
    <name type="scientific">Ferrovibrio terrae</name>
    <dbReference type="NCBI Taxonomy" id="2594003"/>
    <lineage>
        <taxon>Bacteria</taxon>
        <taxon>Pseudomonadati</taxon>
        <taxon>Pseudomonadota</taxon>
        <taxon>Alphaproteobacteria</taxon>
        <taxon>Rhodospirillales</taxon>
        <taxon>Rhodospirillaceae</taxon>
        <taxon>Ferrovibrio</taxon>
    </lineage>
</organism>
<keyword evidence="2" id="KW-0012">Acyltransferase</keyword>
<dbReference type="KEGG" id="fer:FNB15_09075"/>
<evidence type="ECO:0000259" key="3">
    <source>
        <dbReference type="PROSITE" id="PS51186"/>
    </source>
</evidence>
<feature type="domain" description="N-acetyltransferase" evidence="3">
    <location>
        <begin position="9"/>
        <end position="168"/>
    </location>
</feature>
<dbReference type="InterPro" id="IPR050832">
    <property type="entry name" value="Bact_Acetyltransf"/>
</dbReference>
<dbReference type="Gene3D" id="3.40.630.30">
    <property type="match status" value="1"/>
</dbReference>
<dbReference type="PROSITE" id="PS51186">
    <property type="entry name" value="GNAT"/>
    <property type="match status" value="1"/>
</dbReference>
<name>A0A516H0X9_9PROT</name>
<accession>A0A516H0X9</accession>
<evidence type="ECO:0000313" key="5">
    <source>
        <dbReference type="Proteomes" id="UP000317496"/>
    </source>
</evidence>
<dbReference type="OrthoDB" id="9796171at2"/>
<sequence length="168" mass="17833">MAISLPDAVSLQAYTSADLPAVRALHALAFRQLAASHHDAAQIAAHEALIAADDYAVDVARSNLILARDQAGSLIATAGWLPMPERPNTARIRKVFVHPGWARRGLATALVQAAEQAAAAAGYPQLYVRANINAVPLYLKMGYRAEAEGLMPAGGAELPVVYMTRPAR</sequence>
<evidence type="ECO:0000313" key="4">
    <source>
        <dbReference type="EMBL" id="QDO97405.1"/>
    </source>
</evidence>
<gene>
    <name evidence="4" type="ORF">FNB15_09075</name>
</gene>
<proteinExistence type="predicted"/>
<dbReference type="GO" id="GO:0016747">
    <property type="term" value="F:acyltransferase activity, transferring groups other than amino-acyl groups"/>
    <property type="evidence" value="ECO:0007669"/>
    <property type="project" value="InterPro"/>
</dbReference>
<keyword evidence="5" id="KW-1185">Reference proteome</keyword>
<dbReference type="EMBL" id="CP041636">
    <property type="protein sequence ID" value="QDO97405.1"/>
    <property type="molecule type" value="Genomic_DNA"/>
</dbReference>
<evidence type="ECO:0000256" key="2">
    <source>
        <dbReference type="ARBA" id="ARBA00023315"/>
    </source>
</evidence>
<dbReference type="InterPro" id="IPR016181">
    <property type="entry name" value="Acyl_CoA_acyltransferase"/>
</dbReference>
<dbReference type="SUPFAM" id="SSF55729">
    <property type="entry name" value="Acyl-CoA N-acyltransferases (Nat)"/>
    <property type="match status" value="1"/>
</dbReference>
<dbReference type="CDD" id="cd04301">
    <property type="entry name" value="NAT_SF"/>
    <property type="match status" value="1"/>
</dbReference>
<dbReference type="Pfam" id="PF00583">
    <property type="entry name" value="Acetyltransf_1"/>
    <property type="match status" value="1"/>
</dbReference>
<dbReference type="PANTHER" id="PTHR43877">
    <property type="entry name" value="AMINOALKYLPHOSPHONATE N-ACETYLTRANSFERASE-RELATED-RELATED"/>
    <property type="match status" value="1"/>
</dbReference>
<protein>
    <submittedName>
        <fullName evidence="4">GNAT family N-acetyltransferase</fullName>
    </submittedName>
</protein>
<dbReference type="Proteomes" id="UP000317496">
    <property type="component" value="Chromosome"/>
</dbReference>
<evidence type="ECO:0000256" key="1">
    <source>
        <dbReference type="ARBA" id="ARBA00022679"/>
    </source>
</evidence>
<dbReference type="AlphaFoldDB" id="A0A516H0X9"/>
<dbReference type="RefSeq" id="WP_144068386.1">
    <property type="nucleotide sequence ID" value="NZ_CP041636.1"/>
</dbReference>
<keyword evidence="1 4" id="KW-0808">Transferase</keyword>
<dbReference type="InterPro" id="IPR000182">
    <property type="entry name" value="GNAT_dom"/>
</dbReference>
<dbReference type="PANTHER" id="PTHR43877:SF1">
    <property type="entry name" value="ACETYLTRANSFERASE"/>
    <property type="match status" value="1"/>
</dbReference>
<reference evidence="4 5" key="1">
    <citation type="submission" date="2019-07" db="EMBL/GenBank/DDBJ databases">
        <title>Genome sequencing for Ferrovibrio sp. K5.</title>
        <authorList>
            <person name="Park S.-J."/>
        </authorList>
    </citation>
    <scope>NUCLEOTIDE SEQUENCE [LARGE SCALE GENOMIC DNA]</scope>
    <source>
        <strain evidence="4 5">K5</strain>
    </source>
</reference>